<feature type="region of interest" description="Disordered" evidence="1">
    <location>
        <begin position="196"/>
        <end position="216"/>
    </location>
</feature>
<evidence type="ECO:0000256" key="1">
    <source>
        <dbReference type="SAM" id="MobiDB-lite"/>
    </source>
</evidence>
<dbReference type="WBParaSite" id="HCON_00082570-00001">
    <property type="protein sequence ID" value="HCON_00082570-00001"/>
    <property type="gene ID" value="HCON_00082570"/>
</dbReference>
<feature type="compositionally biased region" description="Basic and acidic residues" evidence="1">
    <location>
        <begin position="327"/>
        <end position="344"/>
    </location>
</feature>
<dbReference type="OMA" id="PELHRTW"/>
<keyword evidence="2" id="KW-1185">Reference proteome</keyword>
<dbReference type="InterPro" id="IPR043128">
    <property type="entry name" value="Rev_trsase/Diguanyl_cyclase"/>
</dbReference>
<evidence type="ECO:0000313" key="2">
    <source>
        <dbReference type="Proteomes" id="UP000025227"/>
    </source>
</evidence>
<dbReference type="InterPro" id="IPR043502">
    <property type="entry name" value="DNA/RNA_pol_sf"/>
</dbReference>
<dbReference type="CDD" id="cd01644">
    <property type="entry name" value="RT_pepA17"/>
    <property type="match status" value="1"/>
</dbReference>
<evidence type="ECO:0000313" key="3">
    <source>
        <dbReference type="WBParaSite" id="HCON_00082570-00001"/>
    </source>
</evidence>
<dbReference type="InterPro" id="IPR008042">
    <property type="entry name" value="Retrotrans_Pao"/>
</dbReference>
<dbReference type="PANTHER" id="PTHR47331:SF1">
    <property type="entry name" value="GAG-LIKE PROTEIN"/>
    <property type="match status" value="1"/>
</dbReference>
<dbReference type="SUPFAM" id="SSF56672">
    <property type="entry name" value="DNA/RNA polymerases"/>
    <property type="match status" value="1"/>
</dbReference>
<protein>
    <submittedName>
        <fullName evidence="3">DUF1758 domain-containing protein</fullName>
    </submittedName>
</protein>
<dbReference type="Pfam" id="PF03564">
    <property type="entry name" value="DUF1759"/>
    <property type="match status" value="1"/>
</dbReference>
<dbReference type="Gene3D" id="3.10.10.10">
    <property type="entry name" value="HIV Type 1 Reverse Transcriptase, subunit A, domain 1"/>
    <property type="match status" value="1"/>
</dbReference>
<feature type="compositionally biased region" description="Low complexity" evidence="1">
    <location>
        <begin position="345"/>
        <end position="359"/>
    </location>
</feature>
<dbReference type="OrthoDB" id="429521at2759"/>
<name>A0A7I5E995_HAECO</name>
<reference evidence="3" key="1">
    <citation type="submission" date="2020-12" db="UniProtKB">
        <authorList>
            <consortium name="WormBaseParasite"/>
        </authorList>
    </citation>
    <scope>IDENTIFICATION</scope>
    <source>
        <strain evidence="3">MHco3</strain>
    </source>
</reference>
<dbReference type="Pfam" id="PF05380">
    <property type="entry name" value="Peptidase_A17"/>
    <property type="match status" value="1"/>
</dbReference>
<proteinExistence type="predicted"/>
<dbReference type="Gene3D" id="3.30.70.270">
    <property type="match status" value="1"/>
</dbReference>
<dbReference type="PANTHER" id="PTHR47331">
    <property type="entry name" value="PHD-TYPE DOMAIN-CONTAINING PROTEIN"/>
    <property type="match status" value="1"/>
</dbReference>
<dbReference type="Proteomes" id="UP000025227">
    <property type="component" value="Unplaced"/>
</dbReference>
<dbReference type="AlphaFoldDB" id="A0A7I5E995"/>
<dbReference type="InterPro" id="IPR005312">
    <property type="entry name" value="DUF1759"/>
</dbReference>
<accession>A0A7I5E995</accession>
<feature type="region of interest" description="Disordered" evidence="1">
    <location>
        <begin position="285"/>
        <end position="389"/>
    </location>
</feature>
<sequence>MSSVSASKANVTKAITAWEAIKGKIPASLFQPVDAQAIGSLRGLEAYQGTVQRYLTQGEAQVVLQDLDPDECNYSQLVEALKRRYDRPYKTRATLHRQLQQLPVARNIGQDLRNTWFRISGILHGLRKYEDFRTVLPLLDLVKSKFPSEIQRKLHDLEFQTNSDFDLDQVMQKLDNIIASTEKYEDSTTLTTSFTVHTANSQRSPSRSPSRSRYSNNSSQCCFCESVDHRSTRCPLDVPVVVRRTLVRARNLCWKCLREDHPSRACSYPSCRTCKGDHHELLCQQSTPVRRQSRRDRADDNYHRHRSPHRYSSRSPSRQHRRARSSSRGDRSPSYSREQHEPARTRWSPSPSRSQSPRRVTFSSSIRERHSPDTCRSSPYPQQHQALESEDEADVIQSLYIASSINSVNSQRKFASLMLVKAKAFNCSSAQFEDVILFLDSGAQKSFIAASVADRLGLKVSSSQLRTFIAFGGQPTTEISGIAQLTLIDLLDKELVVELTTKEIVTVAQFPPRLSSEDVSFIKDHGFSMPLCQSQSVVPDVLIVNRHEDDVAIQRLWSLDALGITDDYDPSADDKLQQTVVQNFSDSAVFNDGVLYVCFPWKADHPHLDDNKQLAYCRLLSQFQRLSQNSSVWQQYVKAIEDHISAGFVEEVDEYVFDDPRIYYIPHQAVFKESSSTTKLRVVFDASSKRKGAYSLNDCLHQGPSLLPDLVGILLRARLHPFLLIADVEKAFHQIRLQRSQRDATRFLWLKDPSKPPSPANLRVLRFTRVPFGVNASPFLLAAAIKLYLQREESPLGDEISRNTYVDNVILGATSREDAYSKYKLVKSIFCRMHMNLREFLCNSTRVNSLIPVQDRAINPSSATLLGIRWQFTRDALDFRVKISRIRVTTKRTALCAFASTYDPLGLLTPFLAPAKVFIQDLWIQQMGWDEPLDKTQLDRWEQLLADLKHPLPLIPRLVTPVTSKPSNLELCVFGDASKRLYACCAYLVCRTTTITYSNLVMAKSHLNNPKPVTIPRTELLAALISVRMAQFLAKHLNLPFATVHVFSDSLIALHWIHALRPYKVFVQNRVDTIRRIMAEFETQGIPVKFHYVASEENPADCATRGLATKEAENHIWWTGPQILRTICLVAQCADRF</sequence>
<feature type="compositionally biased region" description="Polar residues" evidence="1">
    <location>
        <begin position="374"/>
        <end position="386"/>
    </location>
</feature>
<organism evidence="2 3">
    <name type="scientific">Haemonchus contortus</name>
    <name type="common">Barber pole worm</name>
    <dbReference type="NCBI Taxonomy" id="6289"/>
    <lineage>
        <taxon>Eukaryota</taxon>
        <taxon>Metazoa</taxon>
        <taxon>Ecdysozoa</taxon>
        <taxon>Nematoda</taxon>
        <taxon>Chromadorea</taxon>
        <taxon>Rhabditida</taxon>
        <taxon>Rhabditina</taxon>
        <taxon>Rhabditomorpha</taxon>
        <taxon>Strongyloidea</taxon>
        <taxon>Trichostrongylidae</taxon>
        <taxon>Haemonchus</taxon>
    </lineage>
</organism>
<feature type="compositionally biased region" description="Basic residues" evidence="1">
    <location>
        <begin position="303"/>
        <end position="325"/>
    </location>
</feature>